<dbReference type="GO" id="GO:0003676">
    <property type="term" value="F:nucleic acid binding"/>
    <property type="evidence" value="ECO:0007669"/>
    <property type="project" value="InterPro"/>
</dbReference>
<protein>
    <recommendedName>
        <fullName evidence="1">RNase H type-1 domain-containing protein</fullName>
    </recommendedName>
</protein>
<dbReference type="Gene3D" id="3.30.420.10">
    <property type="entry name" value="Ribonuclease H-like superfamily/Ribonuclease H"/>
    <property type="match status" value="1"/>
</dbReference>
<dbReference type="EMBL" id="VEPZ02001782">
    <property type="protein sequence ID" value="KAE8655002.1"/>
    <property type="molecule type" value="Genomic_DNA"/>
</dbReference>
<dbReference type="InterPro" id="IPR053151">
    <property type="entry name" value="RNase_H-like"/>
</dbReference>
<dbReference type="InterPro" id="IPR044730">
    <property type="entry name" value="RNase_H-like_dom_plant"/>
</dbReference>
<evidence type="ECO:0000313" key="3">
    <source>
        <dbReference type="Proteomes" id="UP000436088"/>
    </source>
</evidence>
<proteinExistence type="predicted"/>
<organism evidence="2 3">
    <name type="scientific">Hibiscus syriacus</name>
    <name type="common">Rose of Sharon</name>
    <dbReference type="NCBI Taxonomy" id="106335"/>
    <lineage>
        <taxon>Eukaryota</taxon>
        <taxon>Viridiplantae</taxon>
        <taxon>Streptophyta</taxon>
        <taxon>Embryophyta</taxon>
        <taxon>Tracheophyta</taxon>
        <taxon>Spermatophyta</taxon>
        <taxon>Magnoliopsida</taxon>
        <taxon>eudicotyledons</taxon>
        <taxon>Gunneridae</taxon>
        <taxon>Pentapetalae</taxon>
        <taxon>rosids</taxon>
        <taxon>malvids</taxon>
        <taxon>Malvales</taxon>
        <taxon>Malvaceae</taxon>
        <taxon>Malvoideae</taxon>
        <taxon>Hibiscus</taxon>
    </lineage>
</organism>
<dbReference type="InterPro" id="IPR002156">
    <property type="entry name" value="RNaseH_domain"/>
</dbReference>
<sequence length="483" mass="54338">MNDMLTTDFTLDEVNATFLTIQPHKAPGIDGLPGSFIRTFWPLVGDDVLTLCLDLLAGRSSVEIVNETVLVLIPKVTTPDILRQFRPIALCTVMYKIISKVLVIIDFDSQHVNFAKSSVFFGNHPPPQLRITLSAILDVTVLEEPSIYGGHLAFILVEGFGDVTIILLVYWPVFCRLSIFPMAILLKLELGCDLPMLGETYLFSYRWGGSSHVGLTERYNDNDTNPVRCGEFMVPNQARWNEPLVKLIFSSVDADSILSCPIAPTVDGVFIWSGHSSGVYSVRSGYFYVLRRQRFQRLFLSLLSVPPKNRIFGWRLAHEALPYVPARRLFQLLMQLLVYHDLLYQRKMSCTQRQVSLVVSCQAVPLPGCSYVGIAEAKALTYKIRLAIELSCSQILIESDAQNIFRQLTSSQLDMSTVGYHLAEARQLLRDYAGFQVNGIRRITNWAAHNLANYALNISMPMFYSYDSPYCLSHVLLTDATNG</sequence>
<dbReference type="Pfam" id="PF13456">
    <property type="entry name" value="RVT_3"/>
    <property type="match status" value="1"/>
</dbReference>
<keyword evidence="3" id="KW-1185">Reference proteome</keyword>
<dbReference type="Proteomes" id="UP000436088">
    <property type="component" value="Unassembled WGS sequence"/>
</dbReference>
<reference evidence="2" key="1">
    <citation type="submission" date="2019-09" db="EMBL/GenBank/DDBJ databases">
        <title>Draft genome information of white flower Hibiscus syriacus.</title>
        <authorList>
            <person name="Kim Y.-M."/>
        </authorList>
    </citation>
    <scope>NUCLEOTIDE SEQUENCE [LARGE SCALE GENOMIC DNA]</scope>
    <source>
        <strain evidence="2">YM2019G1</strain>
    </source>
</reference>
<evidence type="ECO:0000313" key="2">
    <source>
        <dbReference type="EMBL" id="KAE8655002.1"/>
    </source>
</evidence>
<evidence type="ECO:0000259" key="1">
    <source>
        <dbReference type="Pfam" id="PF13456"/>
    </source>
</evidence>
<dbReference type="PANTHER" id="PTHR47723">
    <property type="entry name" value="OS05G0353850 PROTEIN"/>
    <property type="match status" value="1"/>
</dbReference>
<dbReference type="PANTHER" id="PTHR47723:SF24">
    <property type="entry name" value="RNASE H TYPE-1 DOMAIN-CONTAINING PROTEIN"/>
    <property type="match status" value="1"/>
</dbReference>
<dbReference type="GO" id="GO:0004523">
    <property type="term" value="F:RNA-DNA hybrid ribonuclease activity"/>
    <property type="evidence" value="ECO:0007669"/>
    <property type="project" value="InterPro"/>
</dbReference>
<name>A0A6A2WAR6_HIBSY</name>
<gene>
    <name evidence="2" type="ORF">F3Y22_tig00117034pilonHSYRG00441</name>
</gene>
<feature type="domain" description="RNase H type-1" evidence="1">
    <location>
        <begin position="358"/>
        <end position="455"/>
    </location>
</feature>
<comment type="caution">
    <text evidence="2">The sequence shown here is derived from an EMBL/GenBank/DDBJ whole genome shotgun (WGS) entry which is preliminary data.</text>
</comment>
<dbReference type="CDD" id="cd06222">
    <property type="entry name" value="RNase_H_like"/>
    <property type="match status" value="1"/>
</dbReference>
<dbReference type="InterPro" id="IPR036397">
    <property type="entry name" value="RNaseH_sf"/>
</dbReference>
<dbReference type="AlphaFoldDB" id="A0A6A2WAR6"/>
<accession>A0A6A2WAR6</accession>